<protein>
    <recommendedName>
        <fullName evidence="3">DUF4283 domain-containing protein</fullName>
    </recommendedName>
</protein>
<dbReference type="AlphaFoldDB" id="A0A8T0GEC9"/>
<name>A0A8T0GEC9_CERPU</name>
<dbReference type="Proteomes" id="UP000822688">
    <property type="component" value="Chromosome 11"/>
</dbReference>
<organism evidence="1 2">
    <name type="scientific">Ceratodon purpureus</name>
    <name type="common">Fire moss</name>
    <name type="synonym">Dicranum purpureum</name>
    <dbReference type="NCBI Taxonomy" id="3225"/>
    <lineage>
        <taxon>Eukaryota</taxon>
        <taxon>Viridiplantae</taxon>
        <taxon>Streptophyta</taxon>
        <taxon>Embryophyta</taxon>
        <taxon>Bryophyta</taxon>
        <taxon>Bryophytina</taxon>
        <taxon>Bryopsida</taxon>
        <taxon>Dicranidae</taxon>
        <taxon>Pseudoditrichales</taxon>
        <taxon>Ditrichaceae</taxon>
        <taxon>Ceratodon</taxon>
    </lineage>
</organism>
<dbReference type="InterPro" id="IPR040256">
    <property type="entry name" value="At4g02000-like"/>
</dbReference>
<evidence type="ECO:0008006" key="3">
    <source>
        <dbReference type="Google" id="ProtNLM"/>
    </source>
</evidence>
<dbReference type="EMBL" id="CM026432">
    <property type="protein sequence ID" value="KAG0556684.1"/>
    <property type="molecule type" value="Genomic_DNA"/>
</dbReference>
<evidence type="ECO:0000313" key="2">
    <source>
        <dbReference type="Proteomes" id="UP000822688"/>
    </source>
</evidence>
<sequence length="203" mass="22540">VIHPTQAVDGETLPEGYSRSYGGFLLRNNPRIVPLIQCQVGGFVSIGRNLGRGFFQLRTKDSGTVQKLLTLTPFKSRWGNCVMQNWVPNFNPANPRGLKIPTWVTLRRVPDEFQCVARQIAEGLGEVLGGDRKNSILEDQRFCIALPAGDGWATTVEVVNDATGEQSSIIVDYTNLPIRCRFCLDTEHKAKDCRALASLHLKT</sequence>
<dbReference type="PANTHER" id="PTHR31286:SF180">
    <property type="entry name" value="OS10G0362600 PROTEIN"/>
    <property type="match status" value="1"/>
</dbReference>
<comment type="caution">
    <text evidence="1">The sequence shown here is derived from an EMBL/GenBank/DDBJ whole genome shotgun (WGS) entry which is preliminary data.</text>
</comment>
<reference evidence="1 2" key="1">
    <citation type="submission" date="2020-06" db="EMBL/GenBank/DDBJ databases">
        <title>WGS assembly of Ceratodon purpureus strain R40.</title>
        <authorList>
            <person name="Carey S.B."/>
            <person name="Jenkins J."/>
            <person name="Shu S."/>
            <person name="Lovell J.T."/>
            <person name="Sreedasyam A."/>
            <person name="Maumus F."/>
            <person name="Tiley G.P."/>
            <person name="Fernandez-Pozo N."/>
            <person name="Barry K."/>
            <person name="Chen C."/>
            <person name="Wang M."/>
            <person name="Lipzen A."/>
            <person name="Daum C."/>
            <person name="Saski C.A."/>
            <person name="Payton A.C."/>
            <person name="Mcbreen J.C."/>
            <person name="Conrad R.E."/>
            <person name="Kollar L.M."/>
            <person name="Olsson S."/>
            <person name="Huttunen S."/>
            <person name="Landis J.B."/>
            <person name="Wickett N.J."/>
            <person name="Johnson M.G."/>
            <person name="Rensing S.A."/>
            <person name="Grimwood J."/>
            <person name="Schmutz J."/>
            <person name="Mcdaniel S.F."/>
        </authorList>
    </citation>
    <scope>NUCLEOTIDE SEQUENCE [LARGE SCALE GENOMIC DNA]</scope>
    <source>
        <strain evidence="1 2">R40</strain>
    </source>
</reference>
<keyword evidence="2" id="KW-1185">Reference proteome</keyword>
<dbReference type="PANTHER" id="PTHR31286">
    <property type="entry name" value="GLYCINE-RICH CELL WALL STRUCTURAL PROTEIN 1.8-LIKE"/>
    <property type="match status" value="1"/>
</dbReference>
<gene>
    <name evidence="1" type="ORF">KC19_11G071700</name>
</gene>
<proteinExistence type="predicted"/>
<feature type="non-terminal residue" evidence="1">
    <location>
        <position position="203"/>
    </location>
</feature>
<evidence type="ECO:0000313" key="1">
    <source>
        <dbReference type="EMBL" id="KAG0556684.1"/>
    </source>
</evidence>
<accession>A0A8T0GEC9</accession>
<feature type="non-terminal residue" evidence="1">
    <location>
        <position position="1"/>
    </location>
</feature>